<dbReference type="PRINTS" id="PR00069">
    <property type="entry name" value="ALDKETRDTASE"/>
</dbReference>
<accession>A0A852ZR28</accession>
<dbReference type="InterPro" id="IPR036812">
    <property type="entry name" value="NAD(P)_OxRdtase_dom_sf"/>
</dbReference>
<dbReference type="SUPFAM" id="SSF51430">
    <property type="entry name" value="NAD(P)-linked oxidoreductase"/>
    <property type="match status" value="1"/>
</dbReference>
<evidence type="ECO:0000313" key="4">
    <source>
        <dbReference type="Proteomes" id="UP000567795"/>
    </source>
</evidence>
<keyword evidence="4" id="KW-1185">Reference proteome</keyword>
<dbReference type="Proteomes" id="UP000567795">
    <property type="component" value="Unassembled WGS sequence"/>
</dbReference>
<dbReference type="Pfam" id="PF00248">
    <property type="entry name" value="Aldo_ket_red"/>
    <property type="match status" value="1"/>
</dbReference>
<protein>
    <submittedName>
        <fullName evidence="3">Aryl-alcohol dehydrogenase-like predicted oxidoreductase</fullName>
    </submittedName>
</protein>
<dbReference type="RefSeq" id="WP_179813737.1">
    <property type="nucleotide sequence ID" value="NZ_JACBZD010000001.1"/>
</dbReference>
<dbReference type="PANTHER" id="PTHR43625:SF40">
    <property type="entry name" value="ALDO-KETO REDUCTASE YAKC [NADP(+)]"/>
    <property type="match status" value="1"/>
</dbReference>
<dbReference type="AlphaFoldDB" id="A0A852ZR28"/>
<reference evidence="3 4" key="1">
    <citation type="submission" date="2020-07" db="EMBL/GenBank/DDBJ databases">
        <title>Sequencing the genomes of 1000 actinobacteria strains.</title>
        <authorList>
            <person name="Klenk H.-P."/>
        </authorList>
    </citation>
    <scope>NUCLEOTIDE SEQUENCE [LARGE SCALE GENOMIC DNA]</scope>
    <source>
        <strain evidence="3 4">DSM 42178</strain>
    </source>
</reference>
<dbReference type="GO" id="GO:0005737">
    <property type="term" value="C:cytoplasm"/>
    <property type="evidence" value="ECO:0007669"/>
    <property type="project" value="TreeGrafter"/>
</dbReference>
<dbReference type="GO" id="GO:0016491">
    <property type="term" value="F:oxidoreductase activity"/>
    <property type="evidence" value="ECO:0007669"/>
    <property type="project" value="UniProtKB-KW"/>
</dbReference>
<dbReference type="InterPro" id="IPR020471">
    <property type="entry name" value="AKR"/>
</dbReference>
<gene>
    <name evidence="3" type="ORF">FHU37_001849</name>
</gene>
<evidence type="ECO:0000259" key="2">
    <source>
        <dbReference type="Pfam" id="PF00248"/>
    </source>
</evidence>
<name>A0A852ZR28_9ACTN</name>
<evidence type="ECO:0000313" key="3">
    <source>
        <dbReference type="EMBL" id="NYI04906.1"/>
    </source>
</evidence>
<dbReference type="InterPro" id="IPR050791">
    <property type="entry name" value="Aldo-Keto_reductase"/>
</dbReference>
<dbReference type="EMBL" id="JACBZD010000001">
    <property type="protein sequence ID" value="NYI04906.1"/>
    <property type="molecule type" value="Genomic_DNA"/>
</dbReference>
<sequence length="332" mass="35797">MTASEAAAVGRTSLGGDLEVSVLGLGCMGMAEFYGDTDDQESIRTIHQALDLGVNFIDTAYMYGGGRSEEIVGKALATVPRENVVLATKCGLLRTEDGVRIDGRPEHIRQAIDESLARLGTDHVDLYYLHRVDPEVPVEESIGAMSELVTAGKVRFLGISEAGPDSLRAAHATHRMTALQSEYSLGTRAPEFGALPVCRELGIGFVAWGPLSRGLLTGTITGVQDFQGIDIRRILPRFAEDNLAHNLAIVARVTEVAEELGCTTAQLALAWLINQGIVPIPGPKVREHLEENVGAASVELSDETMKRLDEILPPNAFLGDRFHGPMMDTVDR</sequence>
<dbReference type="CDD" id="cd19076">
    <property type="entry name" value="AKR_AKR13A_13D"/>
    <property type="match status" value="1"/>
</dbReference>
<feature type="domain" description="NADP-dependent oxidoreductase" evidence="2">
    <location>
        <begin position="23"/>
        <end position="312"/>
    </location>
</feature>
<organism evidence="3 4">
    <name type="scientific">Allostreptomyces psammosilenae</name>
    <dbReference type="NCBI Taxonomy" id="1892865"/>
    <lineage>
        <taxon>Bacteria</taxon>
        <taxon>Bacillati</taxon>
        <taxon>Actinomycetota</taxon>
        <taxon>Actinomycetes</taxon>
        <taxon>Kitasatosporales</taxon>
        <taxon>Streptomycetaceae</taxon>
        <taxon>Allostreptomyces</taxon>
    </lineage>
</organism>
<comment type="caution">
    <text evidence="3">The sequence shown here is derived from an EMBL/GenBank/DDBJ whole genome shotgun (WGS) entry which is preliminary data.</text>
</comment>
<proteinExistence type="predicted"/>
<dbReference type="InterPro" id="IPR023210">
    <property type="entry name" value="NADP_OxRdtase_dom"/>
</dbReference>
<keyword evidence="1" id="KW-0560">Oxidoreductase</keyword>
<dbReference type="PANTHER" id="PTHR43625">
    <property type="entry name" value="AFLATOXIN B1 ALDEHYDE REDUCTASE"/>
    <property type="match status" value="1"/>
</dbReference>
<dbReference type="Gene3D" id="3.20.20.100">
    <property type="entry name" value="NADP-dependent oxidoreductase domain"/>
    <property type="match status" value="1"/>
</dbReference>
<evidence type="ECO:0000256" key="1">
    <source>
        <dbReference type="ARBA" id="ARBA00023002"/>
    </source>
</evidence>